<dbReference type="PANTHER" id="PTHR19384:SF127">
    <property type="entry name" value="BIFUNCTIONAL CYTOCHROME P450_NADPH--P450 REDUCTASE"/>
    <property type="match status" value="1"/>
</dbReference>
<feature type="region of interest" description="Disordered" evidence="2">
    <location>
        <begin position="1455"/>
        <end position="1508"/>
    </location>
</feature>
<dbReference type="GO" id="GO:0005829">
    <property type="term" value="C:cytosol"/>
    <property type="evidence" value="ECO:0007669"/>
    <property type="project" value="TreeGrafter"/>
</dbReference>
<keyword evidence="5" id="KW-1185">Reference proteome</keyword>
<evidence type="ECO:0000259" key="3">
    <source>
        <dbReference type="PROSITE" id="PS50902"/>
    </source>
</evidence>
<dbReference type="InterPro" id="IPR029039">
    <property type="entry name" value="Flavoprotein-like_sf"/>
</dbReference>
<dbReference type="InterPro" id="IPR036396">
    <property type="entry name" value="Cyt_P450_sf"/>
</dbReference>
<evidence type="ECO:0000313" key="5">
    <source>
        <dbReference type="Proteomes" id="UP000054279"/>
    </source>
</evidence>
<dbReference type="InterPro" id="IPR017938">
    <property type="entry name" value="Riboflavin_synthase-like_b-brl"/>
</dbReference>
<feature type="compositionally biased region" description="Low complexity" evidence="2">
    <location>
        <begin position="873"/>
        <end position="917"/>
    </location>
</feature>
<evidence type="ECO:0000313" key="4">
    <source>
        <dbReference type="EMBL" id="KIJ37662.1"/>
    </source>
</evidence>
<dbReference type="Pfam" id="PF00258">
    <property type="entry name" value="Flavodoxin_1"/>
    <property type="match status" value="1"/>
</dbReference>
<dbReference type="GO" id="GO:0004497">
    <property type="term" value="F:monooxygenase activity"/>
    <property type="evidence" value="ECO:0007669"/>
    <property type="project" value="InterPro"/>
</dbReference>
<dbReference type="Gene3D" id="1.10.630.10">
    <property type="entry name" value="Cytochrome P450"/>
    <property type="match status" value="1"/>
</dbReference>
<dbReference type="GO" id="GO:0005506">
    <property type="term" value="F:iron ion binding"/>
    <property type="evidence" value="ECO:0007669"/>
    <property type="project" value="InterPro"/>
</dbReference>
<feature type="compositionally biased region" description="Low complexity" evidence="2">
    <location>
        <begin position="926"/>
        <end position="945"/>
    </location>
</feature>
<feature type="domain" description="Flavodoxin-like" evidence="3">
    <location>
        <begin position="495"/>
        <end position="635"/>
    </location>
</feature>
<dbReference type="HOGENOM" id="CLU_248334_0_0_1"/>
<dbReference type="EMBL" id="KN837167">
    <property type="protein sequence ID" value="KIJ37662.1"/>
    <property type="molecule type" value="Genomic_DNA"/>
</dbReference>
<dbReference type="PANTHER" id="PTHR19384">
    <property type="entry name" value="NITRIC OXIDE SYNTHASE-RELATED"/>
    <property type="match status" value="1"/>
</dbReference>
<organism evidence="4 5">
    <name type="scientific">Sphaerobolus stellatus (strain SS14)</name>
    <dbReference type="NCBI Taxonomy" id="990650"/>
    <lineage>
        <taxon>Eukaryota</taxon>
        <taxon>Fungi</taxon>
        <taxon>Dikarya</taxon>
        <taxon>Basidiomycota</taxon>
        <taxon>Agaricomycotina</taxon>
        <taxon>Agaricomycetes</taxon>
        <taxon>Phallomycetidae</taxon>
        <taxon>Geastrales</taxon>
        <taxon>Sphaerobolaceae</taxon>
        <taxon>Sphaerobolus</taxon>
    </lineage>
</organism>
<dbReference type="Proteomes" id="UP000054279">
    <property type="component" value="Unassembled WGS sequence"/>
</dbReference>
<protein>
    <recommendedName>
        <fullName evidence="3">Flavodoxin-like domain-containing protein</fullName>
    </recommendedName>
</protein>
<dbReference type="SUPFAM" id="SSF48264">
    <property type="entry name" value="Cytochrome P450"/>
    <property type="match status" value="1"/>
</dbReference>
<dbReference type="OrthoDB" id="1470350at2759"/>
<keyword evidence="1" id="KW-0285">Flavoprotein</keyword>
<dbReference type="Pfam" id="PF00067">
    <property type="entry name" value="p450"/>
    <property type="match status" value="1"/>
</dbReference>
<dbReference type="InterPro" id="IPR008254">
    <property type="entry name" value="Flavodoxin/NO_synth"/>
</dbReference>
<feature type="compositionally biased region" description="Basic residues" evidence="2">
    <location>
        <begin position="1476"/>
        <end position="1485"/>
    </location>
</feature>
<dbReference type="PROSITE" id="PS50902">
    <property type="entry name" value="FLAVODOXIN_LIKE"/>
    <property type="match status" value="1"/>
</dbReference>
<dbReference type="Gene3D" id="3.40.50.360">
    <property type="match status" value="1"/>
</dbReference>
<dbReference type="GO" id="GO:0010181">
    <property type="term" value="F:FMN binding"/>
    <property type="evidence" value="ECO:0007669"/>
    <property type="project" value="InterPro"/>
</dbReference>
<accession>A0A0C9V7W8</accession>
<sequence length="1508" mass="166590">MTTISPILQPPTLPIIGNAHLIDKGVPIKTYLNLAKKYGPIYQLTFPDPRTSGALKEVRHLIKDGLFAAYPGEATWGIAHQILSGGFGPAKIKGMFGPMVDIASQLVSNWEVNYYNFNEFGSDYVIDAPEDLTRLTSDTITLCAMSCCLNSFYTLETVPFVKAMGDYLTECGNRAMRSGFVQNYLSHSANVKFEEDKKIMVELTNNIVAEDKKIMVKLTNKIVAQCKTNLAASSEDLLQLMLTATDPVTGLGMTDGNITHNLVTVFIAGHETMSELLSFTVCAKVDAVLKGEPIHPDHLSKLTYIVGTSTYNIPFPRCTHPKHELTTVLHEALRLTPPLTTFAVKAMEDQIGTCEGKQYLVPKDLEVDIFRPERMLDGGFEKVPVRILCPIQLEWQYLLESLDQCIETMRPLAWQESIIAFADIFQKFDLVPRDPSYQLLYKSTLTVKPRDFKIHAKPRPGAPSLYSYAPAVQPPVSNDEIRKEIAANPVDGVDLYLAYGSSSGTCKDFAQRVGSEPTSKGFIPHIVTLDSIEPAVPTNGPVLIFTASYEGEPANNASRFIQTIQAAHEGQHTGVKYAVFGCGHHDWKQTHQKIPKLVDGILVKSGATRLMERMEADSGADEFFDLFDTWVPLLWETLGEAYEDRVHVAVDEGVEEKLSIELMDDSRAAVLKRDEATLIGKVISNRILTAPGVLAKHHIEIDLSEDTHYEPGDYLSILPRNPEENISRALSRFNLLPDQAITIKSKASTTLPTDKPVSVWETMPPRMIPQYDQLSVVELNEVITRERNKEFQRKCLPARRWKKPLPEFPHNFTNEVIAKCQALIAQKSPEVEMSSHAPFDGATGPYATDATPAAGAPTPATISTASNPTLVAGAPTPAAGAPTLTTGAPTPAAGAPTLIAGSPTPPTVSTVSTAATPFANAGDGSGTATATASATADADPAPVTTRQMRKADGNTAPPKQVTTTRRGGKCNGIPHTSKISRKTHMTPPEANPPDGDNESSGSLDVGNSDAESGDETPDKPSRPGALSKDQLTELRDKGLELEAWIEAKAREFGITPLTIYINMGLDDREKRVTSFWNKFQNVFWNRVHEPDLLKDSDHKKDGGGDEGSTGEVAATLNWAKKLEDIETNEDGILPPPVVEYLQALCSEEYTRLTKPAEDLPQEEKDTIAREIKLIESIYNEMHDPDQVSYREGNTLKLMRTARKEFTTRALYYSARGIVIAGWVVSTDPIDATASAANFMFAGSDSARAYFDEHAVNIRATMRDFETFCRFRDLETRERKIAGHRQLYLTHRGNNDRRRKECSRLLKELWGEALGRKPPMHLRWDEWPNDMIAACSETTGWPDAVPFPGGPHPYKAIDLADNNIPLWEALCGQNRREIKIEPWPKETIDLYMSKSAEERIHDEEWLKTCLVRSHTGQPLLTIGGIANARSKRARARLQNLKQTTVKTEEKLAEVKDEDTNIALDTQEQPQAEYVPAQKRKTKKPAAKHQDKKAADSVDADQVGSSKGKK</sequence>
<reference evidence="4 5" key="1">
    <citation type="submission" date="2014-06" db="EMBL/GenBank/DDBJ databases">
        <title>Evolutionary Origins and Diversification of the Mycorrhizal Mutualists.</title>
        <authorList>
            <consortium name="DOE Joint Genome Institute"/>
            <consortium name="Mycorrhizal Genomics Consortium"/>
            <person name="Kohler A."/>
            <person name="Kuo A."/>
            <person name="Nagy L.G."/>
            <person name="Floudas D."/>
            <person name="Copeland A."/>
            <person name="Barry K.W."/>
            <person name="Cichocki N."/>
            <person name="Veneault-Fourrey C."/>
            <person name="LaButti K."/>
            <person name="Lindquist E.A."/>
            <person name="Lipzen A."/>
            <person name="Lundell T."/>
            <person name="Morin E."/>
            <person name="Murat C."/>
            <person name="Riley R."/>
            <person name="Ohm R."/>
            <person name="Sun H."/>
            <person name="Tunlid A."/>
            <person name="Henrissat B."/>
            <person name="Grigoriev I.V."/>
            <person name="Hibbett D.S."/>
            <person name="Martin F."/>
        </authorList>
    </citation>
    <scope>NUCLEOTIDE SEQUENCE [LARGE SCALE GENOMIC DNA]</scope>
    <source>
        <strain evidence="4 5">SS14</strain>
    </source>
</reference>
<dbReference type="InterPro" id="IPR023173">
    <property type="entry name" value="NADPH_Cyt_P450_Rdtase_alpha"/>
</dbReference>
<dbReference type="GO" id="GO:0016705">
    <property type="term" value="F:oxidoreductase activity, acting on paired donors, with incorporation or reduction of molecular oxygen"/>
    <property type="evidence" value="ECO:0007669"/>
    <property type="project" value="InterPro"/>
</dbReference>
<dbReference type="InterPro" id="IPR001128">
    <property type="entry name" value="Cyt_P450"/>
</dbReference>
<dbReference type="SUPFAM" id="SSF52218">
    <property type="entry name" value="Flavoproteins"/>
    <property type="match status" value="1"/>
</dbReference>
<name>A0A0C9V7W8_SPHS4</name>
<dbReference type="GO" id="GO:0050660">
    <property type="term" value="F:flavin adenine dinucleotide binding"/>
    <property type="evidence" value="ECO:0007669"/>
    <property type="project" value="TreeGrafter"/>
</dbReference>
<gene>
    <name evidence="4" type="ORF">M422DRAFT_259760</name>
</gene>
<evidence type="ECO:0000256" key="1">
    <source>
        <dbReference type="ARBA" id="ARBA00022630"/>
    </source>
</evidence>
<dbReference type="Gene3D" id="1.20.990.10">
    <property type="entry name" value="NADPH-cytochrome p450 Reductase, Chain A, domain 3"/>
    <property type="match status" value="1"/>
</dbReference>
<dbReference type="SUPFAM" id="SSF63380">
    <property type="entry name" value="Riboflavin synthase domain-like"/>
    <property type="match status" value="1"/>
</dbReference>
<dbReference type="GO" id="GO:0020037">
    <property type="term" value="F:heme binding"/>
    <property type="evidence" value="ECO:0007669"/>
    <property type="project" value="InterPro"/>
</dbReference>
<evidence type="ECO:0000256" key="2">
    <source>
        <dbReference type="SAM" id="MobiDB-lite"/>
    </source>
</evidence>
<feature type="region of interest" description="Disordered" evidence="2">
    <location>
        <begin position="873"/>
        <end position="1031"/>
    </location>
</feature>
<proteinExistence type="predicted"/>
<dbReference type="GO" id="GO:0003958">
    <property type="term" value="F:NADPH-hemoprotein reductase activity"/>
    <property type="evidence" value="ECO:0007669"/>
    <property type="project" value="TreeGrafter"/>
</dbReference>